<evidence type="ECO:0000256" key="3">
    <source>
        <dbReference type="ARBA" id="ARBA00022596"/>
    </source>
</evidence>
<keyword evidence="3 5" id="KW-0533">Nickel</keyword>
<dbReference type="InterPro" id="IPR036118">
    <property type="entry name" value="UreE_N_sf"/>
</dbReference>
<dbReference type="Gene3D" id="2.60.260.20">
    <property type="entry name" value="Urease metallochaperone UreE, N-terminal domain"/>
    <property type="match status" value="1"/>
</dbReference>
<dbReference type="Proteomes" id="UP000585681">
    <property type="component" value="Unassembled WGS sequence"/>
</dbReference>
<dbReference type="SUPFAM" id="SSF69287">
    <property type="entry name" value="Urease metallochaperone UreE, N-terminal domain"/>
    <property type="match status" value="1"/>
</dbReference>
<comment type="caution">
    <text evidence="8">The sequence shown here is derived from an EMBL/GenBank/DDBJ whole genome shotgun (WGS) entry which is preliminary data.</text>
</comment>
<dbReference type="GO" id="GO:0006457">
    <property type="term" value="P:protein folding"/>
    <property type="evidence" value="ECO:0007669"/>
    <property type="project" value="InterPro"/>
</dbReference>
<dbReference type="InterPro" id="IPR007864">
    <property type="entry name" value="UreE_C_dom"/>
</dbReference>
<dbReference type="InterPro" id="IPR004029">
    <property type="entry name" value="UreE_N"/>
</dbReference>
<dbReference type="SUPFAM" id="SSF69737">
    <property type="entry name" value="Urease metallochaperone UreE, C-terminal domain"/>
    <property type="match status" value="1"/>
</dbReference>
<dbReference type="InterPro" id="IPR012406">
    <property type="entry name" value="UreE"/>
</dbReference>
<keyword evidence="9" id="KW-1185">Reference proteome</keyword>
<feature type="domain" description="UreE urease accessory N-terminal" evidence="7">
    <location>
        <begin position="7"/>
        <end position="70"/>
    </location>
</feature>
<comment type="similarity">
    <text evidence="5">Belongs to the UreE family.</text>
</comment>
<dbReference type="GO" id="GO:0051082">
    <property type="term" value="F:unfolded protein binding"/>
    <property type="evidence" value="ECO:0007669"/>
    <property type="project" value="UniProtKB-UniRule"/>
</dbReference>
<comment type="subcellular location">
    <subcellularLocation>
        <location evidence="1 5">Cytoplasm</location>
    </subcellularLocation>
</comment>
<evidence type="ECO:0000256" key="5">
    <source>
        <dbReference type="HAMAP-Rule" id="MF_00822"/>
    </source>
</evidence>
<evidence type="ECO:0000313" key="9">
    <source>
        <dbReference type="Proteomes" id="UP000585681"/>
    </source>
</evidence>
<dbReference type="Gene3D" id="3.30.70.790">
    <property type="entry name" value="UreE, C-terminal domain"/>
    <property type="match status" value="1"/>
</dbReference>
<sequence>MAAETVCAYEIARRGQWSGPAETVTLSYDDRFLRRKRLTSDDGTVFRVDLPEVTNLEAGDALILTDGRKIAIAAADEALLQVTGPGLTRLAWHIGNRHTPCQIAEDCLLIRHDHVLADMLAGLGATLMPVTAPFTPEGGAYGHGRTMGHSHGPEDHDQDHDHGDHHDHSHA</sequence>
<accession>A0A840C9W0</accession>
<evidence type="ECO:0000313" key="8">
    <source>
        <dbReference type="EMBL" id="MBB4020338.1"/>
    </source>
</evidence>
<dbReference type="HAMAP" id="MF_00822">
    <property type="entry name" value="UreE"/>
    <property type="match status" value="1"/>
</dbReference>
<dbReference type="Pfam" id="PF02814">
    <property type="entry name" value="UreE_N"/>
    <property type="match status" value="1"/>
</dbReference>
<dbReference type="PIRSF" id="PIRSF036402">
    <property type="entry name" value="Ureas_acces_UreE"/>
    <property type="match status" value="1"/>
</dbReference>
<name>A0A840C9W0_9RHOB</name>
<gene>
    <name evidence="5" type="primary">ureE</name>
    <name evidence="8" type="ORF">GGR17_000129</name>
</gene>
<dbReference type="GO" id="GO:0016151">
    <property type="term" value="F:nickel cation binding"/>
    <property type="evidence" value="ECO:0007669"/>
    <property type="project" value="UniProtKB-UniRule"/>
</dbReference>
<keyword evidence="4 5" id="KW-0143">Chaperone</keyword>
<organism evidence="8 9">
    <name type="scientific">Actibacterium naphthalenivorans</name>
    <dbReference type="NCBI Taxonomy" id="1614693"/>
    <lineage>
        <taxon>Bacteria</taxon>
        <taxon>Pseudomonadati</taxon>
        <taxon>Pseudomonadota</taxon>
        <taxon>Alphaproteobacteria</taxon>
        <taxon>Rhodobacterales</taxon>
        <taxon>Roseobacteraceae</taxon>
        <taxon>Actibacterium</taxon>
    </lineage>
</organism>
<dbReference type="EMBL" id="JACIEQ010000001">
    <property type="protein sequence ID" value="MBB4020338.1"/>
    <property type="molecule type" value="Genomic_DNA"/>
</dbReference>
<evidence type="ECO:0000256" key="4">
    <source>
        <dbReference type="ARBA" id="ARBA00023186"/>
    </source>
</evidence>
<dbReference type="AlphaFoldDB" id="A0A840C9W0"/>
<proteinExistence type="inferred from homology"/>
<protein>
    <recommendedName>
        <fullName evidence="5">Urease accessory protein UreE</fullName>
    </recommendedName>
</protein>
<keyword evidence="2 5" id="KW-0963">Cytoplasm</keyword>
<dbReference type="GO" id="GO:0065003">
    <property type="term" value="P:protein-containing complex assembly"/>
    <property type="evidence" value="ECO:0007669"/>
    <property type="project" value="InterPro"/>
</dbReference>
<evidence type="ECO:0000256" key="2">
    <source>
        <dbReference type="ARBA" id="ARBA00022490"/>
    </source>
</evidence>
<dbReference type="RefSeq" id="WP_054538503.1">
    <property type="nucleotide sequence ID" value="NZ_JACIEQ010000001.1"/>
</dbReference>
<feature type="compositionally biased region" description="Basic and acidic residues" evidence="6">
    <location>
        <begin position="151"/>
        <end position="171"/>
    </location>
</feature>
<dbReference type="Pfam" id="PF05194">
    <property type="entry name" value="UreE_C"/>
    <property type="match status" value="1"/>
</dbReference>
<feature type="region of interest" description="Disordered" evidence="6">
    <location>
        <begin position="138"/>
        <end position="171"/>
    </location>
</feature>
<comment type="function">
    <text evidence="5">Involved in urease metallocenter assembly. Binds nickel. Probably functions as a nickel donor during metallocenter assembly.</text>
</comment>
<dbReference type="GO" id="GO:0005737">
    <property type="term" value="C:cytoplasm"/>
    <property type="evidence" value="ECO:0007669"/>
    <property type="project" value="UniProtKB-SubCell"/>
</dbReference>
<reference evidence="8 9" key="1">
    <citation type="submission" date="2020-08" db="EMBL/GenBank/DDBJ databases">
        <title>Genomic Encyclopedia of Type Strains, Phase IV (KMG-IV): sequencing the most valuable type-strain genomes for metagenomic binning, comparative biology and taxonomic classification.</title>
        <authorList>
            <person name="Goeker M."/>
        </authorList>
    </citation>
    <scope>NUCLEOTIDE SEQUENCE [LARGE SCALE GENOMIC DNA]</scope>
    <source>
        <strain evidence="8 9">DSM 105040</strain>
    </source>
</reference>
<dbReference type="SMART" id="SM00988">
    <property type="entry name" value="UreE_N"/>
    <property type="match status" value="1"/>
</dbReference>
<evidence type="ECO:0000259" key="7">
    <source>
        <dbReference type="SMART" id="SM00988"/>
    </source>
</evidence>
<evidence type="ECO:0000256" key="1">
    <source>
        <dbReference type="ARBA" id="ARBA00004496"/>
    </source>
</evidence>
<evidence type="ECO:0000256" key="6">
    <source>
        <dbReference type="SAM" id="MobiDB-lite"/>
    </source>
</evidence>
<dbReference type="CDD" id="cd00571">
    <property type="entry name" value="UreE"/>
    <property type="match status" value="1"/>
</dbReference>
<dbReference type="GO" id="GO:0019627">
    <property type="term" value="P:urea metabolic process"/>
    <property type="evidence" value="ECO:0007669"/>
    <property type="project" value="InterPro"/>
</dbReference>